<proteinExistence type="predicted"/>
<dbReference type="EMBL" id="BAABEZ010000013">
    <property type="protein sequence ID" value="GAA4451609.1"/>
    <property type="molecule type" value="Genomic_DNA"/>
</dbReference>
<keyword evidence="2" id="KW-1185">Reference proteome</keyword>
<dbReference type="NCBIfam" id="NF047539">
    <property type="entry name" value="XAC2610_fam"/>
    <property type="match status" value="1"/>
</dbReference>
<name>A0ABP8MNA8_9BACT</name>
<accession>A0ABP8MNA8</accession>
<gene>
    <name evidence="1" type="ORF">GCM10023092_09250</name>
</gene>
<evidence type="ECO:0000313" key="2">
    <source>
        <dbReference type="Proteomes" id="UP001501410"/>
    </source>
</evidence>
<reference evidence="2" key="1">
    <citation type="journal article" date="2019" name="Int. J. Syst. Evol. Microbiol.">
        <title>The Global Catalogue of Microorganisms (GCM) 10K type strain sequencing project: providing services to taxonomists for standard genome sequencing and annotation.</title>
        <authorList>
            <consortium name="The Broad Institute Genomics Platform"/>
            <consortium name="The Broad Institute Genome Sequencing Center for Infectious Disease"/>
            <person name="Wu L."/>
            <person name="Ma J."/>
        </authorList>
    </citation>
    <scope>NUCLEOTIDE SEQUENCE [LARGE SCALE GENOMIC DNA]</scope>
    <source>
        <strain evidence="2">JCM 31921</strain>
    </source>
</reference>
<evidence type="ECO:0000313" key="1">
    <source>
        <dbReference type="EMBL" id="GAA4451609.1"/>
    </source>
</evidence>
<dbReference type="InterPro" id="IPR058087">
    <property type="entry name" value="XAC2610_dom"/>
</dbReference>
<organism evidence="1 2">
    <name type="scientific">Rurimicrobium arvi</name>
    <dbReference type="NCBI Taxonomy" id="2049916"/>
    <lineage>
        <taxon>Bacteria</taxon>
        <taxon>Pseudomonadati</taxon>
        <taxon>Bacteroidota</taxon>
        <taxon>Chitinophagia</taxon>
        <taxon>Chitinophagales</taxon>
        <taxon>Chitinophagaceae</taxon>
        <taxon>Rurimicrobium</taxon>
    </lineage>
</organism>
<evidence type="ECO:0008006" key="3">
    <source>
        <dbReference type="Google" id="ProtNLM"/>
    </source>
</evidence>
<protein>
    <recommendedName>
        <fullName evidence="3">VCBS repeat-containing protein</fullName>
    </recommendedName>
</protein>
<sequence length="232" mass="26177">MTTLASCSYHAQSASGEGHDPTETKLSLYQSLRDSIERLSFLNDYTYRDDSDKYVLHGEEINNRKIALIACTDSGLILFQANKDRLLQTDSIPFDAYAYSFEVTDLNGDGNSDFIIHSEPDIHGQTTPFVFLFSAADQLLHYRKDLQLSNIRFNAANKTIESYYEGCASCIHTKAVYIWSADSLILLKRAELNLTNPDQVTTSVYTTLNGIEKQVLQVEGLNSLFDTLLFRM</sequence>
<comment type="caution">
    <text evidence="1">The sequence shown here is derived from an EMBL/GenBank/DDBJ whole genome shotgun (WGS) entry which is preliminary data.</text>
</comment>
<dbReference type="Proteomes" id="UP001501410">
    <property type="component" value="Unassembled WGS sequence"/>
</dbReference>